<keyword evidence="2" id="KW-0808">Transferase</keyword>
<organism evidence="2 3">
    <name type="scientific">Marinobacterium mangrovicola</name>
    <dbReference type="NCBI Taxonomy" id="1476959"/>
    <lineage>
        <taxon>Bacteria</taxon>
        <taxon>Pseudomonadati</taxon>
        <taxon>Pseudomonadota</taxon>
        <taxon>Gammaproteobacteria</taxon>
        <taxon>Oceanospirillales</taxon>
        <taxon>Oceanospirillaceae</taxon>
        <taxon>Marinobacterium</taxon>
    </lineage>
</organism>
<dbReference type="Proteomes" id="UP000294546">
    <property type="component" value="Unassembled WGS sequence"/>
</dbReference>
<dbReference type="SUPFAM" id="SSF53335">
    <property type="entry name" value="S-adenosyl-L-methionine-dependent methyltransferases"/>
    <property type="match status" value="1"/>
</dbReference>
<dbReference type="RefSeq" id="WP_132291549.1">
    <property type="nucleotide sequence ID" value="NZ_SMFU01000008.1"/>
</dbReference>
<dbReference type="GO" id="GO:0032259">
    <property type="term" value="P:methylation"/>
    <property type="evidence" value="ECO:0007669"/>
    <property type="project" value="UniProtKB-KW"/>
</dbReference>
<dbReference type="CDD" id="cd02440">
    <property type="entry name" value="AdoMet_MTases"/>
    <property type="match status" value="1"/>
</dbReference>
<dbReference type="Gene3D" id="3.40.50.150">
    <property type="entry name" value="Vaccinia Virus protein VP39"/>
    <property type="match status" value="1"/>
</dbReference>
<proteinExistence type="predicted"/>
<sequence length="779" mass="85928">MTKTLPLQEAAHAIAKASVLAGRKDVSSNLKHLLDKLGTGADESWNAEVAGSDICEEFFELQSRVCFPIGLSAWYAFDEGLGVYHRESLAEFTYSDGDEVEDRIFNAVKSAEQVGLYSKELLKHQIDWPSEYHLSADRANLLRPFANQLAFGHVLELGCGCGAVTRYLGELGARVTAVEGSPRRAAIAAERCRDLANVQVAVDKIESFPIQGKYDVVTLIGVLEYSRVYVEGDDPVQQVLERARSYLKPGGVLIVAIENQLGLKYFAGAPEDHGVGVMSGINDLYTNDSPVTFGRLELEQRAASAGFSHAETFSPFPDYKLPNFIVAPEAAEKAPHTWNLGTLLASSVSADRQRNKNSLFSLRRAWPLVAKNRLVEDLANSHLMLAHTQPGNTWQEKDSLAYYYSPKRGASTSQELAFHKNTSTESGISVWRRNIGNTLLTAGDAGWREEPYQPGEVHSDLLQAVLQRPGWTLDMVCEWAETWITSLRRAVMPECVEGLVPEGWQGYQTWLPAHFLDAAPRNLIIKPDDSTVWIDLEWKREHPLPIELVVFRGLFVTFYGIKTVAAPANTELLDGNVLLHRVMEHFGYKATAGDLRLFSKVMHSIACHAEGRVPSEGGASLDSVRLPVWSTRTLKPTLTADCTVYWRAQKQGFSEERSCHHPLALDGNKYTFGLHLPEALGEGGELRLDISNRPGVFLVDALELVNADGNCIWQWAHDGEGMTGVAQMKLLPGQGGSTSVFLSEGYDPQCILRIPEPVFEQLAAGTVLRLVVAGASFQL</sequence>
<dbReference type="PANTHER" id="PTHR43861">
    <property type="entry name" value="TRANS-ACONITATE 2-METHYLTRANSFERASE-RELATED"/>
    <property type="match status" value="1"/>
</dbReference>
<comment type="caution">
    <text evidence="2">The sequence shown here is derived from an EMBL/GenBank/DDBJ whole genome shotgun (WGS) entry which is preliminary data.</text>
</comment>
<feature type="domain" description="Methyltransferase type 12" evidence="1">
    <location>
        <begin position="155"/>
        <end position="253"/>
    </location>
</feature>
<name>A0A4R1GK39_9GAMM</name>
<dbReference type="InterPro" id="IPR029063">
    <property type="entry name" value="SAM-dependent_MTases_sf"/>
</dbReference>
<dbReference type="InterPro" id="IPR013217">
    <property type="entry name" value="Methyltransf_12"/>
</dbReference>
<evidence type="ECO:0000259" key="1">
    <source>
        <dbReference type="Pfam" id="PF08242"/>
    </source>
</evidence>
<dbReference type="AlphaFoldDB" id="A0A4R1GK39"/>
<dbReference type="EMBL" id="SMFU01000008">
    <property type="protein sequence ID" value="TCK07255.1"/>
    <property type="molecule type" value="Genomic_DNA"/>
</dbReference>
<evidence type="ECO:0000313" key="3">
    <source>
        <dbReference type="Proteomes" id="UP000294546"/>
    </source>
</evidence>
<keyword evidence="2" id="KW-0489">Methyltransferase</keyword>
<accession>A0A4R1GK39</accession>
<keyword evidence="3" id="KW-1185">Reference proteome</keyword>
<dbReference type="Pfam" id="PF08242">
    <property type="entry name" value="Methyltransf_12"/>
    <property type="match status" value="1"/>
</dbReference>
<reference evidence="2 3" key="1">
    <citation type="submission" date="2019-03" db="EMBL/GenBank/DDBJ databases">
        <title>Genomic Encyclopedia of Archaeal and Bacterial Type Strains, Phase II (KMG-II): from individual species to whole genera.</title>
        <authorList>
            <person name="Goeker M."/>
        </authorList>
    </citation>
    <scope>NUCLEOTIDE SEQUENCE [LARGE SCALE GENOMIC DNA]</scope>
    <source>
        <strain evidence="2 3">DSM 27697</strain>
    </source>
</reference>
<dbReference type="GO" id="GO:0008168">
    <property type="term" value="F:methyltransferase activity"/>
    <property type="evidence" value="ECO:0007669"/>
    <property type="project" value="UniProtKB-KW"/>
</dbReference>
<evidence type="ECO:0000313" key="2">
    <source>
        <dbReference type="EMBL" id="TCK07255.1"/>
    </source>
</evidence>
<protein>
    <submittedName>
        <fullName evidence="2">Methyltransferase family protein</fullName>
    </submittedName>
</protein>
<gene>
    <name evidence="2" type="ORF">CLV83_2115</name>
</gene>
<dbReference type="OrthoDB" id="9179784at2"/>